<feature type="compositionally biased region" description="Low complexity" evidence="1">
    <location>
        <begin position="50"/>
        <end position="65"/>
    </location>
</feature>
<protein>
    <submittedName>
        <fullName evidence="2">Uncharacterized protein</fullName>
    </submittedName>
</protein>
<evidence type="ECO:0000256" key="1">
    <source>
        <dbReference type="SAM" id="MobiDB-lite"/>
    </source>
</evidence>
<keyword evidence="3" id="KW-1185">Reference proteome</keyword>
<sequence>MTSRKMTQEAAGRIGAANPGTSQARRVQRAADRNDAEAERQLREREAAEQKAAGSSSSSDKSSGSNNARRQGR</sequence>
<organism evidence="2 3">
    <name type="scientific">Phlyctema vagabunda</name>
    <dbReference type="NCBI Taxonomy" id="108571"/>
    <lineage>
        <taxon>Eukaryota</taxon>
        <taxon>Fungi</taxon>
        <taxon>Dikarya</taxon>
        <taxon>Ascomycota</taxon>
        <taxon>Pezizomycotina</taxon>
        <taxon>Leotiomycetes</taxon>
        <taxon>Helotiales</taxon>
        <taxon>Dermateaceae</taxon>
        <taxon>Phlyctema</taxon>
    </lineage>
</organism>
<dbReference type="EMBL" id="JBFCZG010000002">
    <property type="protein sequence ID" value="KAL3426171.1"/>
    <property type="molecule type" value="Genomic_DNA"/>
</dbReference>
<evidence type="ECO:0000313" key="3">
    <source>
        <dbReference type="Proteomes" id="UP001629113"/>
    </source>
</evidence>
<comment type="caution">
    <text evidence="2">The sequence shown here is derived from an EMBL/GenBank/DDBJ whole genome shotgun (WGS) entry which is preliminary data.</text>
</comment>
<accession>A0ABR4PTF9</accession>
<proteinExistence type="predicted"/>
<reference evidence="2 3" key="1">
    <citation type="submission" date="2024-06" db="EMBL/GenBank/DDBJ databases">
        <title>Complete genome of Phlyctema vagabunda strain 19-DSS-EL-015.</title>
        <authorList>
            <person name="Fiorenzani C."/>
        </authorList>
    </citation>
    <scope>NUCLEOTIDE SEQUENCE [LARGE SCALE GENOMIC DNA]</scope>
    <source>
        <strain evidence="2 3">19-DSS-EL-015</strain>
    </source>
</reference>
<gene>
    <name evidence="2" type="ORF">PVAG01_02962</name>
</gene>
<name>A0ABR4PTF9_9HELO</name>
<feature type="compositionally biased region" description="Basic and acidic residues" evidence="1">
    <location>
        <begin position="29"/>
        <end position="49"/>
    </location>
</feature>
<feature type="region of interest" description="Disordered" evidence="1">
    <location>
        <begin position="1"/>
        <end position="73"/>
    </location>
</feature>
<evidence type="ECO:0000313" key="2">
    <source>
        <dbReference type="EMBL" id="KAL3426171.1"/>
    </source>
</evidence>
<dbReference type="Proteomes" id="UP001629113">
    <property type="component" value="Unassembled WGS sequence"/>
</dbReference>